<comment type="cofactor">
    <cofactor evidence="1">
        <name>Zn(2+)</name>
        <dbReference type="ChEBI" id="CHEBI:29105"/>
    </cofactor>
</comment>
<proteinExistence type="inferred from homology"/>
<dbReference type="GO" id="GO:0005953">
    <property type="term" value="C:CAAX-protein geranylgeranyltransferase complex"/>
    <property type="evidence" value="ECO:0007669"/>
    <property type="project" value="TreeGrafter"/>
</dbReference>
<evidence type="ECO:0000256" key="7">
    <source>
        <dbReference type="ARBA" id="ARBA00022833"/>
    </source>
</evidence>
<evidence type="ECO:0000256" key="1">
    <source>
        <dbReference type="ARBA" id="ARBA00001947"/>
    </source>
</evidence>
<evidence type="ECO:0000256" key="3">
    <source>
        <dbReference type="ARBA" id="ARBA00022602"/>
    </source>
</evidence>
<dbReference type="EMBL" id="PKSL01000036">
    <property type="protein sequence ID" value="POW11769.1"/>
    <property type="molecule type" value="Genomic_DNA"/>
</dbReference>
<dbReference type="GO" id="GO:0004662">
    <property type="term" value="F:CAAX-protein geranylgeranyltransferase activity"/>
    <property type="evidence" value="ECO:0007669"/>
    <property type="project" value="TreeGrafter"/>
</dbReference>
<dbReference type="AlphaFoldDB" id="A0A2S4VQK6"/>
<evidence type="ECO:0000256" key="4">
    <source>
        <dbReference type="ARBA" id="ARBA00022679"/>
    </source>
</evidence>
<evidence type="ECO:0000259" key="8">
    <source>
        <dbReference type="Pfam" id="PF00432"/>
    </source>
</evidence>
<feature type="domain" description="Prenyltransferase alpha-alpha toroid" evidence="8">
    <location>
        <begin position="11"/>
        <end position="113"/>
    </location>
</feature>
<feature type="non-terminal residue" evidence="9">
    <location>
        <position position="1"/>
    </location>
</feature>
<evidence type="ECO:0000256" key="2">
    <source>
        <dbReference type="ARBA" id="ARBA00010497"/>
    </source>
</evidence>
<name>A0A2S4VQK6_9BASI</name>
<keyword evidence="3" id="KW-0637">Prenyltransferase</keyword>
<dbReference type="PANTHER" id="PTHR11774">
    <property type="entry name" value="GERANYLGERANYL TRANSFERASE TYPE BETA SUBUNIT"/>
    <property type="match status" value="1"/>
</dbReference>
<dbReference type="Gene3D" id="1.50.10.20">
    <property type="match status" value="1"/>
</dbReference>
<dbReference type="InterPro" id="IPR001330">
    <property type="entry name" value="Prenyltrans"/>
</dbReference>
<keyword evidence="4" id="KW-0808">Transferase</keyword>
<dbReference type="InterPro" id="IPR045089">
    <property type="entry name" value="PGGT1B-like"/>
</dbReference>
<evidence type="ECO:0000313" key="9">
    <source>
        <dbReference type="EMBL" id="POW11769.1"/>
    </source>
</evidence>
<keyword evidence="10" id="KW-1185">Reference proteome</keyword>
<sequence length="113" mass="12783">TKFQQELSAATWQESLRRIDSPAHEELNLICSKFPYSFGLFPDGTYEDIQFIYCEITMLAMIRVDPGKVIDVNSTEHFLKSCRHYEGGYGQTPYCEAQGGTTYCTLALLVLLG</sequence>
<evidence type="ECO:0000256" key="5">
    <source>
        <dbReference type="ARBA" id="ARBA00022723"/>
    </source>
</evidence>
<dbReference type="VEuPathDB" id="FungiDB:PSTT_05084"/>
<evidence type="ECO:0000313" key="10">
    <source>
        <dbReference type="Proteomes" id="UP000239156"/>
    </source>
</evidence>
<evidence type="ECO:0000256" key="6">
    <source>
        <dbReference type="ARBA" id="ARBA00022737"/>
    </source>
</evidence>
<accession>A0A2S4VQK6</accession>
<keyword evidence="7" id="KW-0862">Zinc</keyword>
<comment type="similarity">
    <text evidence="2">Belongs to the protein prenyltransferase subunit beta family.</text>
</comment>
<comment type="caution">
    <text evidence="9">The sequence shown here is derived from an EMBL/GenBank/DDBJ whole genome shotgun (WGS) entry which is preliminary data.</text>
</comment>
<protein>
    <recommendedName>
        <fullName evidence="8">Prenyltransferase alpha-alpha toroid domain-containing protein</fullName>
    </recommendedName>
</protein>
<organism evidence="9 10">
    <name type="scientific">Puccinia striiformis</name>
    <dbReference type="NCBI Taxonomy" id="27350"/>
    <lineage>
        <taxon>Eukaryota</taxon>
        <taxon>Fungi</taxon>
        <taxon>Dikarya</taxon>
        <taxon>Basidiomycota</taxon>
        <taxon>Pucciniomycotina</taxon>
        <taxon>Pucciniomycetes</taxon>
        <taxon>Pucciniales</taxon>
        <taxon>Pucciniaceae</taxon>
        <taxon>Puccinia</taxon>
    </lineage>
</organism>
<dbReference type="PANTHER" id="PTHR11774:SF4">
    <property type="entry name" value="GERANYLGERANYL TRANSFERASE TYPE-1 SUBUNIT BETA"/>
    <property type="match status" value="1"/>
</dbReference>
<dbReference type="Pfam" id="PF00432">
    <property type="entry name" value="Prenyltrans"/>
    <property type="match status" value="1"/>
</dbReference>
<dbReference type="Proteomes" id="UP000239156">
    <property type="component" value="Unassembled WGS sequence"/>
</dbReference>
<dbReference type="GO" id="GO:0046872">
    <property type="term" value="F:metal ion binding"/>
    <property type="evidence" value="ECO:0007669"/>
    <property type="project" value="UniProtKB-KW"/>
</dbReference>
<keyword evidence="6" id="KW-0677">Repeat</keyword>
<keyword evidence="5" id="KW-0479">Metal-binding</keyword>
<gene>
    <name evidence="9" type="ORF">PSTT_05084</name>
</gene>
<dbReference type="VEuPathDB" id="FungiDB:PSHT_04554"/>
<dbReference type="InterPro" id="IPR008930">
    <property type="entry name" value="Terpenoid_cyclase/PrenylTrfase"/>
</dbReference>
<dbReference type="SUPFAM" id="SSF48239">
    <property type="entry name" value="Terpenoid cyclases/Protein prenyltransferases"/>
    <property type="match status" value="1"/>
</dbReference>
<reference evidence="9" key="1">
    <citation type="submission" date="2017-12" db="EMBL/GenBank/DDBJ databases">
        <title>Gene loss provides genomic basis for host adaptation in cereal stripe rust fungi.</title>
        <authorList>
            <person name="Xia C."/>
        </authorList>
    </citation>
    <scope>NUCLEOTIDE SEQUENCE [LARGE SCALE GENOMIC DNA]</scope>
    <source>
        <strain evidence="9">93-210</strain>
    </source>
</reference>